<gene>
    <name evidence="2" type="ORF">TorRG33x02_097970</name>
</gene>
<name>A0A2P5F957_TREOI</name>
<evidence type="ECO:0000313" key="3">
    <source>
        <dbReference type="Proteomes" id="UP000237000"/>
    </source>
</evidence>
<keyword evidence="3" id="KW-1185">Reference proteome</keyword>
<proteinExistence type="predicted"/>
<dbReference type="AlphaFoldDB" id="A0A2P5F957"/>
<feature type="non-terminal residue" evidence="2">
    <location>
        <position position="107"/>
    </location>
</feature>
<comment type="caution">
    <text evidence="2">The sequence shown here is derived from an EMBL/GenBank/DDBJ whole genome shotgun (WGS) entry which is preliminary data.</text>
</comment>
<protein>
    <submittedName>
        <fullName evidence="2">Uncharacterized protein</fullName>
    </submittedName>
</protein>
<reference evidence="3" key="1">
    <citation type="submission" date="2016-06" db="EMBL/GenBank/DDBJ databases">
        <title>Parallel loss of symbiosis genes in relatives of nitrogen-fixing non-legume Parasponia.</title>
        <authorList>
            <person name="Van Velzen R."/>
            <person name="Holmer R."/>
            <person name="Bu F."/>
            <person name="Rutten L."/>
            <person name="Van Zeijl A."/>
            <person name="Liu W."/>
            <person name="Santuari L."/>
            <person name="Cao Q."/>
            <person name="Sharma T."/>
            <person name="Shen D."/>
            <person name="Roswanjaya Y."/>
            <person name="Wardhani T."/>
            <person name="Kalhor M.S."/>
            <person name="Jansen J."/>
            <person name="Van den Hoogen J."/>
            <person name="Gungor B."/>
            <person name="Hartog M."/>
            <person name="Hontelez J."/>
            <person name="Verver J."/>
            <person name="Yang W.-C."/>
            <person name="Schijlen E."/>
            <person name="Repin R."/>
            <person name="Schilthuizen M."/>
            <person name="Schranz E."/>
            <person name="Heidstra R."/>
            <person name="Miyata K."/>
            <person name="Fedorova E."/>
            <person name="Kohlen W."/>
            <person name="Bisseling T."/>
            <person name="Smit S."/>
            <person name="Geurts R."/>
        </authorList>
    </citation>
    <scope>NUCLEOTIDE SEQUENCE [LARGE SCALE GENOMIC DNA]</scope>
    <source>
        <strain evidence="3">cv. RG33-2</strain>
    </source>
</reference>
<accession>A0A2P5F957</accession>
<evidence type="ECO:0000313" key="2">
    <source>
        <dbReference type="EMBL" id="PON94323.1"/>
    </source>
</evidence>
<sequence length="107" mass="11903">MAKFNPSNIESRYIYHGVLLVETNPKSPRSGPDVAEIGTGGRFSSRATSPVTGCCNFRQPRNAGRSSISRRIFDLARLHWLSSVGVVNGVEEAKLSRGRERSTRERR</sequence>
<feature type="region of interest" description="Disordered" evidence="1">
    <location>
        <begin position="25"/>
        <end position="52"/>
    </location>
</feature>
<evidence type="ECO:0000256" key="1">
    <source>
        <dbReference type="SAM" id="MobiDB-lite"/>
    </source>
</evidence>
<dbReference type="EMBL" id="JXTC01000052">
    <property type="protein sequence ID" value="PON94323.1"/>
    <property type="molecule type" value="Genomic_DNA"/>
</dbReference>
<dbReference type="InParanoid" id="A0A2P5F957"/>
<dbReference type="Proteomes" id="UP000237000">
    <property type="component" value="Unassembled WGS sequence"/>
</dbReference>
<organism evidence="2 3">
    <name type="scientific">Trema orientale</name>
    <name type="common">Charcoal tree</name>
    <name type="synonym">Celtis orientalis</name>
    <dbReference type="NCBI Taxonomy" id="63057"/>
    <lineage>
        <taxon>Eukaryota</taxon>
        <taxon>Viridiplantae</taxon>
        <taxon>Streptophyta</taxon>
        <taxon>Embryophyta</taxon>
        <taxon>Tracheophyta</taxon>
        <taxon>Spermatophyta</taxon>
        <taxon>Magnoliopsida</taxon>
        <taxon>eudicotyledons</taxon>
        <taxon>Gunneridae</taxon>
        <taxon>Pentapetalae</taxon>
        <taxon>rosids</taxon>
        <taxon>fabids</taxon>
        <taxon>Rosales</taxon>
        <taxon>Cannabaceae</taxon>
        <taxon>Trema</taxon>
    </lineage>
</organism>